<dbReference type="NCBIfam" id="NF004316">
    <property type="entry name" value="PRK05711.1"/>
    <property type="match status" value="1"/>
</dbReference>
<dbReference type="InterPro" id="IPR006054">
    <property type="entry name" value="DnaQ"/>
</dbReference>
<evidence type="ECO:0000256" key="1">
    <source>
        <dbReference type="ARBA" id="ARBA00001936"/>
    </source>
</evidence>
<dbReference type="EMBL" id="LN999831">
    <property type="protein sequence ID" value="CUX95846.1"/>
    <property type="molecule type" value="Genomic_DNA"/>
</dbReference>
<evidence type="ECO:0000256" key="14">
    <source>
        <dbReference type="ARBA" id="ARBA00049244"/>
    </source>
</evidence>
<comment type="catalytic activity">
    <reaction evidence="14 18">
        <text>DNA(n) + a 2'-deoxyribonucleoside 5'-triphosphate = DNA(n+1) + diphosphate</text>
        <dbReference type="Rhea" id="RHEA:22508"/>
        <dbReference type="Rhea" id="RHEA-COMP:17339"/>
        <dbReference type="Rhea" id="RHEA-COMP:17340"/>
        <dbReference type="ChEBI" id="CHEBI:33019"/>
        <dbReference type="ChEBI" id="CHEBI:61560"/>
        <dbReference type="ChEBI" id="CHEBI:173112"/>
        <dbReference type="EC" id="2.7.7.7"/>
    </reaction>
</comment>
<comment type="subunit">
    <text evidence="18">The DNA polymerase holoenzyme is a complex that contains 10 different types of subunits. These subunits are organized into 3 functionally essential subassemblies: the pol III core, the beta sliding clamp processivity factor and the clamp-loading complex. The pol III core (subunits alpha,epsilon and theta) contains the polymerase and the 3'-5' exonuclease proofreading activities. The polymerase is tethered to the template via the sliding clamp processivity factor. The clamp-loading complex assembles the beta processivity factor onto the primer template and plays a central role in the organization and communication at the replication fork. This complex contains delta, delta', psi and chi, and copies of either or both of two different DnaX proteins, gamma and tau.</text>
</comment>
<dbReference type="FunFam" id="3.30.420.10:FF:000012">
    <property type="entry name" value="DNA polymerase III subunit epsilon"/>
    <property type="match status" value="1"/>
</dbReference>
<evidence type="ECO:0000256" key="3">
    <source>
        <dbReference type="ARBA" id="ARBA00020352"/>
    </source>
</evidence>
<dbReference type="OrthoDB" id="9804290at2"/>
<organism evidence="20 21">
    <name type="scientific">Candidatus Mikella endobia</name>
    <dbReference type="NCBI Taxonomy" id="1778264"/>
    <lineage>
        <taxon>Bacteria</taxon>
        <taxon>Pseudomonadati</taxon>
        <taxon>Pseudomonadota</taxon>
        <taxon>Gammaproteobacteria</taxon>
        <taxon>Enterobacterales</taxon>
        <taxon>Enterobacteriaceae</taxon>
        <taxon>Candidatus Mikella</taxon>
    </lineage>
</organism>
<evidence type="ECO:0000259" key="19">
    <source>
        <dbReference type="SMART" id="SM00479"/>
    </source>
</evidence>
<comment type="cofactor">
    <cofactor evidence="17">
        <name>Mg(2+)</name>
        <dbReference type="ChEBI" id="CHEBI:18420"/>
    </cofactor>
    <cofactor evidence="17">
        <name>Mn(2+)</name>
        <dbReference type="ChEBI" id="CHEBI:29035"/>
    </cofactor>
    <text evidence="17">Binds 2 divalent metal cations. Magnesium or manganese.</text>
</comment>
<keyword evidence="12 18" id="KW-0239">DNA-directed DNA polymerase</keyword>
<dbReference type="PANTHER" id="PTHR30231">
    <property type="entry name" value="DNA POLYMERASE III SUBUNIT EPSILON"/>
    <property type="match status" value="1"/>
</dbReference>
<sequence>MSTNITRQIILDIETTGMNKFGIPYQGHRIIEIGAVEIINRRITGNYFHSYIKPNCPIDTEAFKLHGISNNFLKNKCIFAEIAENFVKFIYGSELVIHNACFDIGFINYEFKMLNPSIANINTFCKITDSLLLARKIFPGKRNNLDALCDRYLIDNSKRTHHSALIDAKILAEIFLFMTSGQIIIPFLHEDEQEKNQCKKYMQIQRVHHSKMIRKIIYANNEENLAHEKILYFIQNKYGKCLWWI</sequence>
<dbReference type="GO" id="GO:0046872">
    <property type="term" value="F:metal ion binding"/>
    <property type="evidence" value="ECO:0007669"/>
    <property type="project" value="UniProtKB-KW"/>
</dbReference>
<feature type="binding site" evidence="16">
    <location>
        <position position="12"/>
    </location>
    <ligand>
        <name>substrate</name>
    </ligand>
</feature>
<evidence type="ECO:0000256" key="18">
    <source>
        <dbReference type="RuleBase" id="RU364087"/>
    </source>
</evidence>
<keyword evidence="8 17" id="KW-0479">Metal-binding</keyword>
<keyword evidence="9 18" id="KW-0378">Hydrolase</keyword>
<evidence type="ECO:0000313" key="21">
    <source>
        <dbReference type="Proteomes" id="UP000095697"/>
    </source>
</evidence>
<evidence type="ECO:0000256" key="8">
    <source>
        <dbReference type="ARBA" id="ARBA00022723"/>
    </source>
</evidence>
<dbReference type="GO" id="GO:0045004">
    <property type="term" value="P:DNA replication proofreading"/>
    <property type="evidence" value="ECO:0007669"/>
    <property type="project" value="TreeGrafter"/>
</dbReference>
<evidence type="ECO:0000256" key="17">
    <source>
        <dbReference type="PIRSR" id="PIRSR606309-3"/>
    </source>
</evidence>
<keyword evidence="21" id="KW-1185">Reference proteome</keyword>
<evidence type="ECO:0000313" key="20">
    <source>
        <dbReference type="EMBL" id="CUX95846.1"/>
    </source>
</evidence>
<feature type="domain" description="Exonuclease" evidence="19">
    <location>
        <begin position="7"/>
        <end position="184"/>
    </location>
</feature>
<evidence type="ECO:0000256" key="11">
    <source>
        <dbReference type="ARBA" id="ARBA00022842"/>
    </source>
</evidence>
<dbReference type="Gene3D" id="3.30.420.10">
    <property type="entry name" value="Ribonuclease H-like superfamily/Ribonuclease H"/>
    <property type="match status" value="1"/>
</dbReference>
<keyword evidence="11 17" id="KW-0460">Magnesium</keyword>
<dbReference type="GO" id="GO:0003887">
    <property type="term" value="F:DNA-directed DNA polymerase activity"/>
    <property type="evidence" value="ECO:0007669"/>
    <property type="project" value="UniProtKB-KW"/>
</dbReference>
<evidence type="ECO:0000256" key="7">
    <source>
        <dbReference type="ARBA" id="ARBA00022722"/>
    </source>
</evidence>
<dbReference type="SMART" id="SM00479">
    <property type="entry name" value="EXOIII"/>
    <property type="match status" value="1"/>
</dbReference>
<dbReference type="GO" id="GO:0003677">
    <property type="term" value="F:DNA binding"/>
    <property type="evidence" value="ECO:0007669"/>
    <property type="project" value="InterPro"/>
</dbReference>
<reference evidence="21" key="1">
    <citation type="submission" date="2016-01" db="EMBL/GenBank/DDBJ databases">
        <authorList>
            <person name="Husnik F."/>
        </authorList>
    </citation>
    <scope>NUCLEOTIDE SEQUENCE [LARGE SCALE GENOMIC DNA]</scope>
</reference>
<accession>A0A143WPX7</accession>
<dbReference type="PATRIC" id="fig|1778264.3.peg.156"/>
<protein>
    <recommendedName>
        <fullName evidence="3 18">DNA polymerase III subunit epsilon</fullName>
        <ecNumber evidence="2 18">2.7.7.7</ecNumber>
    </recommendedName>
</protein>
<feature type="binding site" evidence="16">
    <location>
        <position position="167"/>
    </location>
    <ligand>
        <name>substrate</name>
    </ligand>
</feature>
<keyword evidence="5 18" id="KW-0548">Nucleotidyltransferase</keyword>
<comment type="cofactor">
    <cofactor evidence="1 18">
        <name>Mn(2+)</name>
        <dbReference type="ChEBI" id="CHEBI:29035"/>
    </cofactor>
</comment>
<dbReference type="GO" id="GO:0008408">
    <property type="term" value="F:3'-5' exonuclease activity"/>
    <property type="evidence" value="ECO:0007669"/>
    <property type="project" value="TreeGrafter"/>
</dbReference>
<evidence type="ECO:0000256" key="4">
    <source>
        <dbReference type="ARBA" id="ARBA00022679"/>
    </source>
</evidence>
<evidence type="ECO:0000256" key="2">
    <source>
        <dbReference type="ARBA" id="ARBA00012417"/>
    </source>
</evidence>
<keyword evidence="4 18" id="KW-0808">Transferase</keyword>
<comment type="function">
    <text evidence="18">DNA polymerase III is a complex, multichain enzyme responsible for most of the replicative synthesis in bacteria. The epsilon subunit contain the editing function and is a proofreading 3'-5' exonuclease.</text>
</comment>
<feature type="binding site" evidence="16">
    <location>
        <position position="14"/>
    </location>
    <ligand>
        <name>substrate</name>
    </ligand>
</feature>
<evidence type="ECO:0000256" key="15">
    <source>
        <dbReference type="PIRSR" id="PIRSR606309-1"/>
    </source>
</evidence>
<dbReference type="Pfam" id="PF00929">
    <property type="entry name" value="RNase_T"/>
    <property type="match status" value="1"/>
</dbReference>
<feature type="binding site" evidence="17">
    <location>
        <position position="12"/>
    </location>
    <ligand>
        <name>a divalent metal cation</name>
        <dbReference type="ChEBI" id="CHEBI:60240"/>
        <label>1</label>
        <note>catalytic</note>
    </ligand>
</feature>
<keyword evidence="10 18" id="KW-0269">Exonuclease</keyword>
<dbReference type="InterPro" id="IPR036397">
    <property type="entry name" value="RNaseH_sf"/>
</dbReference>
<dbReference type="NCBIfam" id="TIGR00573">
    <property type="entry name" value="dnaq"/>
    <property type="match status" value="1"/>
</dbReference>
<dbReference type="PANTHER" id="PTHR30231:SF41">
    <property type="entry name" value="DNA POLYMERASE III SUBUNIT EPSILON"/>
    <property type="match status" value="1"/>
</dbReference>
<dbReference type="CDD" id="cd06131">
    <property type="entry name" value="DNA_pol_III_epsilon_Ecoli_like"/>
    <property type="match status" value="1"/>
</dbReference>
<evidence type="ECO:0000256" key="13">
    <source>
        <dbReference type="ARBA" id="ARBA00023211"/>
    </source>
</evidence>
<dbReference type="STRING" id="1778264.PMARG_ME00171"/>
<dbReference type="InterPro" id="IPR013520">
    <property type="entry name" value="Ribonucl_H"/>
</dbReference>
<keyword evidence="13 17" id="KW-0464">Manganese</keyword>
<evidence type="ECO:0000256" key="5">
    <source>
        <dbReference type="ARBA" id="ARBA00022695"/>
    </source>
</evidence>
<evidence type="ECO:0000256" key="16">
    <source>
        <dbReference type="PIRSR" id="PIRSR606309-2"/>
    </source>
</evidence>
<dbReference type="AlphaFoldDB" id="A0A143WPX7"/>
<feature type="binding site" evidence="17">
    <location>
        <position position="167"/>
    </location>
    <ligand>
        <name>a divalent metal cation</name>
        <dbReference type="ChEBI" id="CHEBI:60240"/>
        <label>1</label>
        <note>catalytic</note>
    </ligand>
</feature>
<keyword evidence="7 18" id="KW-0540">Nuclease</keyword>
<feature type="binding site" evidence="17">
    <location>
        <position position="14"/>
    </location>
    <ligand>
        <name>a divalent metal cation</name>
        <dbReference type="ChEBI" id="CHEBI:60240"/>
        <label>1</label>
        <note>catalytic</note>
    </ligand>
</feature>
<dbReference type="KEGG" id="cmik:PMARG_ME00171"/>
<dbReference type="NCBIfam" id="TIGR01406">
    <property type="entry name" value="dnaQ_proteo"/>
    <property type="match status" value="1"/>
</dbReference>
<feature type="binding site" evidence="16">
    <location>
        <position position="66"/>
    </location>
    <ligand>
        <name>substrate</name>
    </ligand>
</feature>
<proteinExistence type="predicted"/>
<gene>
    <name evidence="18 20" type="primary">dnaQ</name>
    <name evidence="20" type="ORF">PMARG_ME00171</name>
</gene>
<keyword evidence="6 18" id="KW-0235">DNA replication</keyword>
<dbReference type="SUPFAM" id="SSF53098">
    <property type="entry name" value="Ribonuclease H-like"/>
    <property type="match status" value="1"/>
</dbReference>
<dbReference type="EC" id="2.7.7.7" evidence="2 18"/>
<dbReference type="Proteomes" id="UP000095697">
    <property type="component" value="Chromosome I"/>
</dbReference>
<evidence type="ECO:0000256" key="12">
    <source>
        <dbReference type="ARBA" id="ARBA00022932"/>
    </source>
</evidence>
<evidence type="ECO:0000256" key="9">
    <source>
        <dbReference type="ARBA" id="ARBA00022801"/>
    </source>
</evidence>
<dbReference type="InterPro" id="IPR012337">
    <property type="entry name" value="RNaseH-like_sf"/>
</dbReference>
<dbReference type="InterPro" id="IPR006309">
    <property type="entry name" value="DnaQ_proteo"/>
</dbReference>
<name>A0A143WPX7_9ENTR</name>
<feature type="active site" description="Proton acceptor" evidence="15">
    <location>
        <position position="162"/>
    </location>
</feature>
<evidence type="ECO:0000256" key="10">
    <source>
        <dbReference type="ARBA" id="ARBA00022839"/>
    </source>
</evidence>
<dbReference type="RefSeq" id="WP_067569309.1">
    <property type="nucleotide sequence ID" value="NZ_LN999831.1"/>
</dbReference>
<feature type="binding site" evidence="16">
    <location>
        <position position="61"/>
    </location>
    <ligand>
        <name>substrate</name>
    </ligand>
</feature>
<dbReference type="GO" id="GO:0005829">
    <property type="term" value="C:cytosol"/>
    <property type="evidence" value="ECO:0007669"/>
    <property type="project" value="TreeGrafter"/>
</dbReference>
<evidence type="ECO:0000256" key="6">
    <source>
        <dbReference type="ARBA" id="ARBA00022705"/>
    </source>
</evidence>